<accession>A0A7M4DPC2</accession>
<evidence type="ECO:0000313" key="9">
    <source>
        <dbReference type="Proteomes" id="UP000419743"/>
    </source>
</evidence>
<comment type="caution">
    <text evidence="8">The sequence shown here is derived from an EMBL/GenBank/DDBJ whole genome shotgun (WGS) entry which is preliminary data.</text>
</comment>
<evidence type="ECO:0000259" key="6">
    <source>
        <dbReference type="Pfam" id="PF01782"/>
    </source>
</evidence>
<proteinExistence type="inferred from homology"/>
<evidence type="ECO:0000256" key="2">
    <source>
        <dbReference type="ARBA" id="ARBA00022517"/>
    </source>
</evidence>
<keyword evidence="2 5" id="KW-0690">Ribosome biogenesis</keyword>
<sequence>MRHDRPVNASESLLRVATVGGAQGLRGEVRLAVHTDDPQTRLAPGTSLQTEPAAAGPLTIADLSHRSKHWYVRFEGVTDRTAAEEMRGVVLLAEPLTDVEEDAWYPHELSGLRAETPDGETLGEIEGIRHLPAQDVLILREHSGERTLVPFVRAIVPTVDVAGGRVIIDAPLGLLAGSDVPDDAEPGQGEDR</sequence>
<keyword evidence="9" id="KW-1185">Reference proteome</keyword>
<keyword evidence="3 5" id="KW-0698">rRNA processing</keyword>
<dbReference type="InterPro" id="IPR036976">
    <property type="entry name" value="RimM_N_sf"/>
</dbReference>
<dbReference type="NCBIfam" id="TIGR02273">
    <property type="entry name" value="16S_RimM"/>
    <property type="match status" value="1"/>
</dbReference>
<gene>
    <name evidence="5 8" type="primary">rimM</name>
    <name evidence="8" type="ORF">HALOF300_04004</name>
</gene>
<keyword evidence="4 5" id="KW-0143">Chaperone</keyword>
<comment type="subcellular location">
    <subcellularLocation>
        <location evidence="5">Cytoplasm</location>
    </subcellularLocation>
</comment>
<reference evidence="8 9" key="1">
    <citation type="submission" date="2019-11" db="EMBL/GenBank/DDBJ databases">
        <authorList>
            <person name="Criscuolo A."/>
        </authorList>
    </citation>
    <scope>NUCLEOTIDE SEQUENCE [LARGE SCALE GENOMIC DNA]</scope>
    <source>
        <strain evidence="8">CIP111667</strain>
    </source>
</reference>
<comment type="domain">
    <text evidence="5">The PRC barrel domain binds ribosomal protein uS19.</text>
</comment>
<evidence type="ECO:0000259" key="7">
    <source>
        <dbReference type="Pfam" id="PF24986"/>
    </source>
</evidence>
<dbReference type="GO" id="GO:0005840">
    <property type="term" value="C:ribosome"/>
    <property type="evidence" value="ECO:0007669"/>
    <property type="project" value="InterPro"/>
</dbReference>
<dbReference type="InterPro" id="IPR009000">
    <property type="entry name" value="Transl_B-barrel_sf"/>
</dbReference>
<dbReference type="Proteomes" id="UP000419743">
    <property type="component" value="Unassembled WGS sequence"/>
</dbReference>
<evidence type="ECO:0000256" key="3">
    <source>
        <dbReference type="ARBA" id="ARBA00022552"/>
    </source>
</evidence>
<dbReference type="GO" id="GO:0006364">
    <property type="term" value="P:rRNA processing"/>
    <property type="evidence" value="ECO:0007669"/>
    <property type="project" value="UniProtKB-UniRule"/>
</dbReference>
<feature type="domain" description="Ribosome maturation factor RimM PRC barrel" evidence="7">
    <location>
        <begin position="107"/>
        <end position="174"/>
    </location>
</feature>
<evidence type="ECO:0000256" key="5">
    <source>
        <dbReference type="HAMAP-Rule" id="MF_00014"/>
    </source>
</evidence>
<dbReference type="Pfam" id="PF01782">
    <property type="entry name" value="RimM"/>
    <property type="match status" value="1"/>
</dbReference>
<dbReference type="Gene3D" id="2.40.30.60">
    <property type="entry name" value="RimM"/>
    <property type="match status" value="1"/>
</dbReference>
<name>A0A7M4DPC2_9MICO</name>
<dbReference type="SUPFAM" id="SSF50447">
    <property type="entry name" value="Translation proteins"/>
    <property type="match status" value="1"/>
</dbReference>
<dbReference type="InterPro" id="IPR002676">
    <property type="entry name" value="RimM_N"/>
</dbReference>
<protein>
    <recommendedName>
        <fullName evidence="5">Ribosome maturation factor RimM</fullName>
    </recommendedName>
</protein>
<dbReference type="InterPro" id="IPR011961">
    <property type="entry name" value="RimM"/>
</dbReference>
<dbReference type="InterPro" id="IPR056792">
    <property type="entry name" value="PRC_RimM"/>
</dbReference>
<dbReference type="GO" id="GO:0043022">
    <property type="term" value="F:ribosome binding"/>
    <property type="evidence" value="ECO:0007669"/>
    <property type="project" value="InterPro"/>
</dbReference>
<evidence type="ECO:0000313" key="8">
    <source>
        <dbReference type="EMBL" id="VZO39308.1"/>
    </source>
</evidence>
<dbReference type="InterPro" id="IPR011033">
    <property type="entry name" value="PRC_barrel-like_sf"/>
</dbReference>
<comment type="similarity">
    <text evidence="5">Belongs to the RimM family.</text>
</comment>
<dbReference type="GO" id="GO:0005737">
    <property type="term" value="C:cytoplasm"/>
    <property type="evidence" value="ECO:0007669"/>
    <property type="project" value="UniProtKB-SubCell"/>
</dbReference>
<organism evidence="8 9">
    <name type="scientific">Occultella aeris</name>
    <dbReference type="NCBI Taxonomy" id="2761496"/>
    <lineage>
        <taxon>Bacteria</taxon>
        <taxon>Bacillati</taxon>
        <taxon>Actinomycetota</taxon>
        <taxon>Actinomycetes</taxon>
        <taxon>Micrococcales</taxon>
        <taxon>Ruaniaceae</taxon>
        <taxon>Occultella</taxon>
    </lineage>
</organism>
<dbReference type="HAMAP" id="MF_00014">
    <property type="entry name" value="Ribosome_mat_RimM"/>
    <property type="match status" value="1"/>
</dbReference>
<dbReference type="AlphaFoldDB" id="A0A7M4DPC2"/>
<feature type="domain" description="RimM N-terminal" evidence="6">
    <location>
        <begin position="16"/>
        <end position="93"/>
    </location>
</feature>
<dbReference type="PANTHER" id="PTHR33692">
    <property type="entry name" value="RIBOSOME MATURATION FACTOR RIMM"/>
    <property type="match status" value="1"/>
</dbReference>
<keyword evidence="1 5" id="KW-0963">Cytoplasm</keyword>
<dbReference type="SUPFAM" id="SSF50346">
    <property type="entry name" value="PRC-barrel domain"/>
    <property type="match status" value="1"/>
</dbReference>
<evidence type="ECO:0000256" key="1">
    <source>
        <dbReference type="ARBA" id="ARBA00022490"/>
    </source>
</evidence>
<dbReference type="Pfam" id="PF24986">
    <property type="entry name" value="PRC_RimM"/>
    <property type="match status" value="1"/>
</dbReference>
<dbReference type="PANTHER" id="PTHR33692:SF1">
    <property type="entry name" value="RIBOSOME MATURATION FACTOR RIMM"/>
    <property type="match status" value="1"/>
</dbReference>
<dbReference type="Gene3D" id="2.30.30.240">
    <property type="entry name" value="PRC-barrel domain"/>
    <property type="match status" value="1"/>
</dbReference>
<evidence type="ECO:0000256" key="4">
    <source>
        <dbReference type="ARBA" id="ARBA00023186"/>
    </source>
</evidence>
<comment type="subunit">
    <text evidence="5">Binds ribosomal protein uS19.</text>
</comment>
<comment type="function">
    <text evidence="5">An accessory protein needed during the final step in the assembly of 30S ribosomal subunit, possibly for assembly of the head region. Essential for efficient processing of 16S rRNA. May be needed both before and after RbfA during the maturation of 16S rRNA. It has affinity for free ribosomal 30S subunits but not for 70S ribosomes.</text>
</comment>
<dbReference type="EMBL" id="CACRYJ010000058">
    <property type="protein sequence ID" value="VZO39308.1"/>
    <property type="molecule type" value="Genomic_DNA"/>
</dbReference>
<dbReference type="GO" id="GO:0042274">
    <property type="term" value="P:ribosomal small subunit biogenesis"/>
    <property type="evidence" value="ECO:0007669"/>
    <property type="project" value="UniProtKB-UniRule"/>
</dbReference>